<dbReference type="Proteomes" id="UP000006281">
    <property type="component" value="Chromosome"/>
</dbReference>
<dbReference type="HOGENOM" id="CLU_396328_0_0_11"/>
<dbReference type="PANTHER" id="PTHR44858">
    <property type="entry name" value="TETRATRICOPEPTIDE REPEAT PROTEIN 6"/>
    <property type="match status" value="1"/>
</dbReference>
<feature type="repeat" description="TPR" evidence="3">
    <location>
        <begin position="470"/>
        <end position="503"/>
    </location>
</feature>
<proteinExistence type="predicted"/>
<evidence type="ECO:0000256" key="1">
    <source>
        <dbReference type="ARBA" id="ARBA00022737"/>
    </source>
</evidence>
<evidence type="ECO:0000313" key="5">
    <source>
        <dbReference type="Proteomes" id="UP000006281"/>
    </source>
</evidence>
<organism evidence="4 5">
    <name type="scientific">Saccharothrix espanaensis (strain ATCC 51144 / DSM 44229 / JCM 9112 / NBRC 15066 / NRRL 15764)</name>
    <dbReference type="NCBI Taxonomy" id="1179773"/>
    <lineage>
        <taxon>Bacteria</taxon>
        <taxon>Bacillati</taxon>
        <taxon>Actinomycetota</taxon>
        <taxon>Actinomycetes</taxon>
        <taxon>Pseudonocardiales</taxon>
        <taxon>Pseudonocardiaceae</taxon>
        <taxon>Saccharothrix</taxon>
    </lineage>
</organism>
<evidence type="ECO:0000256" key="3">
    <source>
        <dbReference type="PROSITE-ProRule" id="PRU00339"/>
    </source>
</evidence>
<name>K0K5T9_SACES</name>
<dbReference type="OrthoDB" id="9814944at2"/>
<dbReference type="SUPFAM" id="SSF48452">
    <property type="entry name" value="TPR-like"/>
    <property type="match status" value="2"/>
</dbReference>
<dbReference type="InterPro" id="IPR050498">
    <property type="entry name" value="Ycf3"/>
</dbReference>
<dbReference type="SMART" id="SM00028">
    <property type="entry name" value="TPR"/>
    <property type="match status" value="7"/>
</dbReference>
<keyword evidence="2 3" id="KW-0802">TPR repeat</keyword>
<keyword evidence="1" id="KW-0677">Repeat</keyword>
<dbReference type="InterPro" id="IPR011990">
    <property type="entry name" value="TPR-like_helical_dom_sf"/>
</dbReference>
<gene>
    <name evidence="4" type="ordered locus">BN6_63930</name>
</gene>
<protein>
    <recommendedName>
        <fullName evidence="6">TPR repeat-containing protein</fullName>
    </recommendedName>
</protein>
<sequence length="691" mass="74947">MADHLWLRGRRAVDRARLRAGLELPPALAAVDAHRGLRGPYTAGGTLLRALAGDAFARCPELAARHNTELATAAPELAVSVPTAWATLEWTVGDEQRTRYYSRLHTRNIANGIADFLRAYLAALGDSPRTLFVDNVHHADPTDRELLAVLLRRQDIPQLVLVLGTGFEPVVDPPGEVAVSLAEALPAYARRVDCVVESTPVGDFVRSDGTTDDPAAVEAYSALPEEERARRHDVRCAELYALGEQSLALGAIPFHAVRGSRPEAGVQAVKHALGHCRKVGLYHAAASLALLGRELVDRGSGSGDWWHFTEAAGASLAVAGRAEEAAVVYEAAAQVVDGVAQRLRLAYGMAMLHVRHLPEPRRDLRQARAFMNQAVALAAELDDPQECVFHSVFARNGVALVEMREGRVDEALRLIEEGRAALDRVFGDDEHPLLRSVLRLNRGVLLEMAGRAEEALAEHSANALVDPGFFEHHFHQGVLLRRLGRNEEAVAAFERVLPLTPPFPEVHYNLADVWLELGDVRRALAAFDYVLELDPGHVPALVNRASLRCEVGDSHGAWDDVRAGLALSPDNVHLLCVQGRLLVEAGDPRRASDVVSAALRADPGFAPGWALRGQVRFEAGDFDGALTDFDRAVALADLPEVRFNRAVVFEKVGRFGEAATDYRAVLAVSDDADARSRLDFCLKAAAAAAAR</sequence>
<dbReference type="Pfam" id="PF13432">
    <property type="entry name" value="TPR_16"/>
    <property type="match status" value="2"/>
</dbReference>
<dbReference type="PROSITE" id="PS50293">
    <property type="entry name" value="TPR_REGION"/>
    <property type="match status" value="1"/>
</dbReference>
<dbReference type="eggNOG" id="COG0457">
    <property type="taxonomic scope" value="Bacteria"/>
</dbReference>
<evidence type="ECO:0000256" key="2">
    <source>
        <dbReference type="ARBA" id="ARBA00022803"/>
    </source>
</evidence>
<dbReference type="InterPro" id="IPR019734">
    <property type="entry name" value="TPR_rpt"/>
</dbReference>
<dbReference type="KEGG" id="sesp:BN6_63930"/>
<dbReference type="PROSITE" id="PS50005">
    <property type="entry name" value="TPR"/>
    <property type="match status" value="2"/>
</dbReference>
<dbReference type="Gene3D" id="1.25.40.10">
    <property type="entry name" value="Tetratricopeptide repeat domain"/>
    <property type="match status" value="1"/>
</dbReference>
<keyword evidence="5" id="KW-1185">Reference proteome</keyword>
<dbReference type="PANTHER" id="PTHR44858:SF1">
    <property type="entry name" value="UDP-N-ACETYLGLUCOSAMINE--PEPTIDE N-ACETYLGLUCOSAMINYLTRANSFERASE SPINDLY-RELATED"/>
    <property type="match status" value="1"/>
</dbReference>
<dbReference type="EMBL" id="HE804045">
    <property type="protein sequence ID" value="CCH33636.1"/>
    <property type="molecule type" value="Genomic_DNA"/>
</dbReference>
<reference evidence="4 5" key="1">
    <citation type="journal article" date="2012" name="BMC Genomics">
        <title>Complete genome sequence of Saccharothrix espanaensis DSM 44229T and comparison to the other completely sequenced Pseudonocardiaceae.</title>
        <authorList>
            <person name="Strobel T."/>
            <person name="Al-Dilaimi A."/>
            <person name="Blom J."/>
            <person name="Gessner A."/>
            <person name="Kalinowski J."/>
            <person name="Luzhetska M."/>
            <person name="Puhler A."/>
            <person name="Szczepanowski R."/>
            <person name="Bechthold A."/>
            <person name="Ruckert C."/>
        </authorList>
    </citation>
    <scope>NUCLEOTIDE SEQUENCE [LARGE SCALE GENOMIC DNA]</scope>
    <source>
        <strain evidence="5">ATCC 51144 / DSM 44229 / JCM 9112 / NBRC 15066 / NRRL 15764</strain>
    </source>
</reference>
<feature type="repeat" description="TPR" evidence="3">
    <location>
        <begin position="504"/>
        <end position="537"/>
    </location>
</feature>
<dbReference type="RefSeq" id="WP_015103747.1">
    <property type="nucleotide sequence ID" value="NC_019673.1"/>
</dbReference>
<dbReference type="AlphaFoldDB" id="K0K5T9"/>
<evidence type="ECO:0000313" key="4">
    <source>
        <dbReference type="EMBL" id="CCH33636.1"/>
    </source>
</evidence>
<evidence type="ECO:0008006" key="6">
    <source>
        <dbReference type="Google" id="ProtNLM"/>
    </source>
</evidence>
<dbReference type="STRING" id="1179773.BN6_63930"/>
<dbReference type="BioCyc" id="SESP1179773:BN6_RS30785-MONOMER"/>
<accession>K0K5T9</accession>
<dbReference type="PATRIC" id="fig|1179773.3.peg.6441"/>